<protein>
    <submittedName>
        <fullName evidence="1">Regulator of Ras-like GTPase activity (Roadblock/LC7/MglB family)</fullName>
    </submittedName>
</protein>
<proteinExistence type="predicted"/>
<reference evidence="1" key="1">
    <citation type="submission" date="2023-07" db="EMBL/GenBank/DDBJ databases">
        <title>Sequencing the genomes of 1000 actinobacteria strains.</title>
        <authorList>
            <person name="Klenk H.-P."/>
        </authorList>
    </citation>
    <scope>NUCLEOTIDE SEQUENCE</scope>
    <source>
        <strain evidence="1">DSM 13988</strain>
    </source>
</reference>
<dbReference type="Proteomes" id="UP001247307">
    <property type="component" value="Unassembled WGS sequence"/>
</dbReference>
<dbReference type="Gene3D" id="3.30.450.30">
    <property type="entry name" value="Dynein light chain 2a, cytoplasmic"/>
    <property type="match status" value="1"/>
</dbReference>
<name>A0AAE3YHR6_9MICC</name>
<dbReference type="SUPFAM" id="SSF103196">
    <property type="entry name" value="Roadblock/LC7 domain"/>
    <property type="match status" value="1"/>
</dbReference>
<organism evidence="1 2">
    <name type="scientific">Falsarthrobacter nasiphocae</name>
    <dbReference type="NCBI Taxonomy" id="189863"/>
    <lineage>
        <taxon>Bacteria</taxon>
        <taxon>Bacillati</taxon>
        <taxon>Actinomycetota</taxon>
        <taxon>Actinomycetes</taxon>
        <taxon>Micrococcales</taxon>
        <taxon>Micrococcaceae</taxon>
        <taxon>Falsarthrobacter</taxon>
    </lineage>
</organism>
<comment type="caution">
    <text evidence="1">The sequence shown here is derived from an EMBL/GenBank/DDBJ whole genome shotgun (WGS) entry which is preliminary data.</text>
</comment>
<gene>
    <name evidence="1" type="ORF">J2S35_001324</name>
</gene>
<evidence type="ECO:0000313" key="2">
    <source>
        <dbReference type="Proteomes" id="UP001247307"/>
    </source>
</evidence>
<dbReference type="EMBL" id="JAVDUI010000001">
    <property type="protein sequence ID" value="MDR6892384.1"/>
    <property type="molecule type" value="Genomic_DNA"/>
</dbReference>
<evidence type="ECO:0000313" key="1">
    <source>
        <dbReference type="EMBL" id="MDR6892384.1"/>
    </source>
</evidence>
<accession>A0AAE3YHR6</accession>
<dbReference type="AlphaFoldDB" id="A0AAE3YHR6"/>
<keyword evidence="2" id="KW-1185">Reference proteome</keyword>
<dbReference type="RefSeq" id="WP_309851306.1">
    <property type="nucleotide sequence ID" value="NZ_BAAAIU010000003.1"/>
</dbReference>
<sequence>MIDQPETHDTDISPEIAEHWDTWSRAIGTAALPRLRRLRENNPEITSAILCTADGMNLCAVGIPEENVGRLAALNSSLFAIAASEAEIVSEAGASPSSTTVHLSTGNGFIVLASFVLEDLGQMLLALSAEETQLGMLAVQARGAADDIRQWLSPSE</sequence>